<dbReference type="Gene3D" id="2.60.40.790">
    <property type="match status" value="1"/>
</dbReference>
<evidence type="ECO:0000256" key="2">
    <source>
        <dbReference type="PROSITE-ProRule" id="PRU00285"/>
    </source>
</evidence>
<proteinExistence type="inferred from homology"/>
<dbReference type="OrthoDB" id="1431247at2759"/>
<dbReference type="InterPro" id="IPR002068">
    <property type="entry name" value="A-crystallin/Hsp20_dom"/>
</dbReference>
<reference evidence="6 7" key="1">
    <citation type="journal article" date="2021" name="Nat. Commun.">
        <title>Genetic determinants of endophytism in the Arabidopsis root mycobiome.</title>
        <authorList>
            <person name="Mesny F."/>
            <person name="Miyauchi S."/>
            <person name="Thiergart T."/>
            <person name="Pickel B."/>
            <person name="Atanasova L."/>
            <person name="Karlsson M."/>
            <person name="Huettel B."/>
            <person name="Barry K.W."/>
            <person name="Haridas S."/>
            <person name="Chen C."/>
            <person name="Bauer D."/>
            <person name="Andreopoulos W."/>
            <person name="Pangilinan J."/>
            <person name="LaButti K."/>
            <person name="Riley R."/>
            <person name="Lipzen A."/>
            <person name="Clum A."/>
            <person name="Drula E."/>
            <person name="Henrissat B."/>
            <person name="Kohler A."/>
            <person name="Grigoriev I.V."/>
            <person name="Martin F.M."/>
            <person name="Hacquard S."/>
        </authorList>
    </citation>
    <scope>NUCLEOTIDE SEQUENCE [LARGE SCALE GENOMIC DNA]</scope>
    <source>
        <strain evidence="6 7">MPI-CAGE-CH-0241</strain>
    </source>
</reference>
<accession>A0A9P8VU45</accession>
<keyword evidence="7" id="KW-1185">Reference proteome</keyword>
<dbReference type="AlphaFoldDB" id="A0A9P8VU45"/>
<dbReference type="PROSITE" id="PS01031">
    <property type="entry name" value="SHSP"/>
    <property type="match status" value="1"/>
</dbReference>
<dbReference type="InterPro" id="IPR031107">
    <property type="entry name" value="Small_HSP"/>
</dbReference>
<dbReference type="CDD" id="cd06464">
    <property type="entry name" value="ACD_sHsps-like"/>
    <property type="match status" value="1"/>
</dbReference>
<evidence type="ECO:0000313" key="6">
    <source>
        <dbReference type="EMBL" id="KAH6872071.1"/>
    </source>
</evidence>
<feature type="domain" description="SHSP" evidence="5">
    <location>
        <begin position="38"/>
        <end position="202"/>
    </location>
</feature>
<evidence type="ECO:0000256" key="4">
    <source>
        <dbReference type="SAM" id="MobiDB-lite"/>
    </source>
</evidence>
<dbReference type="PANTHER" id="PTHR11527">
    <property type="entry name" value="HEAT-SHOCK PROTEIN 20 FAMILY MEMBER"/>
    <property type="match status" value="1"/>
</dbReference>
<comment type="caution">
    <text evidence="6">The sequence shown here is derived from an EMBL/GenBank/DDBJ whole genome shotgun (WGS) entry which is preliminary data.</text>
</comment>
<sequence length="202" mass="22579">MALFSPNLYNPDVSFAPLLRLLDDFDNYSRQDQRGHRTGLIHWQPKFDACETSEAYKLQGEVPGMKKEEVYIEFTDPQTMVIRGKTERTYSSGTPPAGLVEGTTMHGAITEGGEEQKPSQQATAQGEEASAKPAEQSKDAEKQPANQAKYWLTERSVGEFSRSFSFPTRVDQDAVTANFKDGIVTIVVPKSKKHDHRRIQIG</sequence>
<protein>
    <submittedName>
        <fullName evidence="6">Heat shock protein 30</fullName>
    </submittedName>
</protein>
<dbReference type="Proteomes" id="UP000777438">
    <property type="component" value="Unassembled WGS sequence"/>
</dbReference>
<evidence type="ECO:0000259" key="5">
    <source>
        <dbReference type="PROSITE" id="PS01031"/>
    </source>
</evidence>
<evidence type="ECO:0000256" key="1">
    <source>
        <dbReference type="ARBA" id="ARBA00023016"/>
    </source>
</evidence>
<organism evidence="6 7">
    <name type="scientific">Thelonectria olida</name>
    <dbReference type="NCBI Taxonomy" id="1576542"/>
    <lineage>
        <taxon>Eukaryota</taxon>
        <taxon>Fungi</taxon>
        <taxon>Dikarya</taxon>
        <taxon>Ascomycota</taxon>
        <taxon>Pezizomycotina</taxon>
        <taxon>Sordariomycetes</taxon>
        <taxon>Hypocreomycetidae</taxon>
        <taxon>Hypocreales</taxon>
        <taxon>Nectriaceae</taxon>
        <taxon>Thelonectria</taxon>
    </lineage>
</organism>
<dbReference type="InterPro" id="IPR008978">
    <property type="entry name" value="HSP20-like_chaperone"/>
</dbReference>
<dbReference type="Pfam" id="PF00011">
    <property type="entry name" value="HSP20"/>
    <property type="match status" value="1"/>
</dbReference>
<dbReference type="SUPFAM" id="SSF49764">
    <property type="entry name" value="HSP20-like chaperones"/>
    <property type="match status" value="1"/>
</dbReference>
<keyword evidence="1 6" id="KW-0346">Stress response</keyword>
<name>A0A9P8VU45_9HYPO</name>
<evidence type="ECO:0000313" key="7">
    <source>
        <dbReference type="Proteomes" id="UP000777438"/>
    </source>
</evidence>
<feature type="region of interest" description="Disordered" evidence="4">
    <location>
        <begin position="110"/>
        <end position="149"/>
    </location>
</feature>
<gene>
    <name evidence="6" type="ORF">B0T10DRAFT_499894</name>
</gene>
<dbReference type="EMBL" id="JAGPYM010000047">
    <property type="protein sequence ID" value="KAH6872071.1"/>
    <property type="molecule type" value="Genomic_DNA"/>
</dbReference>
<comment type="similarity">
    <text evidence="2 3">Belongs to the small heat shock protein (HSP20) family.</text>
</comment>
<evidence type="ECO:0000256" key="3">
    <source>
        <dbReference type="RuleBase" id="RU003616"/>
    </source>
</evidence>